<keyword evidence="3" id="KW-1185">Reference proteome</keyword>
<evidence type="ECO:0000256" key="1">
    <source>
        <dbReference type="SAM" id="Phobius"/>
    </source>
</evidence>
<feature type="transmembrane region" description="Helical" evidence="1">
    <location>
        <begin position="6"/>
        <end position="25"/>
    </location>
</feature>
<name>A0A1W6WIG3_BACTU</name>
<evidence type="ECO:0000313" key="3">
    <source>
        <dbReference type="Proteomes" id="UP000194143"/>
    </source>
</evidence>
<dbReference type="EMBL" id="CP021061">
    <property type="protein sequence ID" value="ARP56337.1"/>
    <property type="molecule type" value="Genomic_DNA"/>
</dbReference>
<dbReference type="Proteomes" id="UP000194143">
    <property type="component" value="Chromosome"/>
</dbReference>
<sequence>MHIKTLFIDAIIGLLDDCYIFLWFLSNKYLLNTKCTSKRRHLRRCLLFLYNNNTIKLRWFKSEEGTFGCLFFVEFA</sequence>
<organism evidence="2 3">
    <name type="scientific">Bacillus thuringiensis</name>
    <dbReference type="NCBI Taxonomy" id="1428"/>
    <lineage>
        <taxon>Bacteria</taxon>
        <taxon>Bacillati</taxon>
        <taxon>Bacillota</taxon>
        <taxon>Bacilli</taxon>
        <taxon>Bacillales</taxon>
        <taxon>Bacillaceae</taxon>
        <taxon>Bacillus</taxon>
        <taxon>Bacillus cereus group</taxon>
    </lineage>
</organism>
<keyword evidence="1" id="KW-0472">Membrane</keyword>
<keyword evidence="1" id="KW-0812">Transmembrane</keyword>
<keyword evidence="1" id="KW-1133">Transmembrane helix</keyword>
<proteinExistence type="predicted"/>
<evidence type="ECO:0000313" key="2">
    <source>
        <dbReference type="EMBL" id="ARP56337.1"/>
    </source>
</evidence>
<accession>A0A1W6WIG3</accession>
<reference evidence="2 3" key="1">
    <citation type="submission" date="2017-04" db="EMBL/GenBank/DDBJ databases">
        <title>Complete Genome Sequence of Bacillus thuringiensis type Strain ATCC 10792.</title>
        <authorList>
            <person name="Oh D.-H."/>
            <person name="Park B.-J."/>
            <person name="Shuai W."/>
            <person name="Chelliah R."/>
        </authorList>
    </citation>
    <scope>NUCLEOTIDE SEQUENCE [LARGE SCALE GENOMIC DNA]</scope>
    <source>
        <strain evidence="2 3">ATCC 10792</strain>
    </source>
</reference>
<gene>
    <name evidence="2" type="ORF">CAB88_04225</name>
</gene>
<dbReference type="AlphaFoldDB" id="A0A1W6WIG3"/>
<protein>
    <submittedName>
        <fullName evidence="2">Uncharacterized protein</fullName>
    </submittedName>
</protein>